<reference evidence="2" key="2">
    <citation type="submission" date="2020-07" db="EMBL/GenBank/DDBJ databases">
        <authorList>
            <person name="Vera ALvarez R."/>
            <person name="Arias-Moreno D.M."/>
            <person name="Jimenez-Jacinto V."/>
            <person name="Jimenez-Bremont J.F."/>
            <person name="Swaminathan K."/>
            <person name="Moose S.P."/>
            <person name="Guerrero-Gonzalez M.L."/>
            <person name="Marino-Ramirez L."/>
            <person name="Landsman D."/>
            <person name="Rodriguez-Kessler M."/>
            <person name="Delgado-Sanchez P."/>
        </authorList>
    </citation>
    <scope>NUCLEOTIDE SEQUENCE</scope>
    <source>
        <tissue evidence="2">Cladode</tissue>
    </source>
</reference>
<keyword evidence="1" id="KW-0472">Membrane</keyword>
<evidence type="ECO:0000313" key="2">
    <source>
        <dbReference type="EMBL" id="MBA4652029.1"/>
    </source>
</evidence>
<keyword evidence="1" id="KW-0812">Transmembrane</keyword>
<organism evidence="2">
    <name type="scientific">Opuntia streptacantha</name>
    <name type="common">Prickly pear cactus</name>
    <name type="synonym">Opuntia cardona</name>
    <dbReference type="NCBI Taxonomy" id="393608"/>
    <lineage>
        <taxon>Eukaryota</taxon>
        <taxon>Viridiplantae</taxon>
        <taxon>Streptophyta</taxon>
        <taxon>Embryophyta</taxon>
        <taxon>Tracheophyta</taxon>
        <taxon>Spermatophyta</taxon>
        <taxon>Magnoliopsida</taxon>
        <taxon>eudicotyledons</taxon>
        <taxon>Gunneridae</taxon>
        <taxon>Pentapetalae</taxon>
        <taxon>Caryophyllales</taxon>
        <taxon>Cactineae</taxon>
        <taxon>Cactaceae</taxon>
        <taxon>Opuntioideae</taxon>
        <taxon>Opuntia</taxon>
    </lineage>
</organism>
<keyword evidence="1" id="KW-1133">Transmembrane helix</keyword>
<dbReference type="AlphaFoldDB" id="A0A7C9E4D0"/>
<dbReference type="EMBL" id="GISG01172681">
    <property type="protein sequence ID" value="MBA4652029.1"/>
    <property type="molecule type" value="Transcribed_RNA"/>
</dbReference>
<proteinExistence type="predicted"/>
<feature type="transmembrane region" description="Helical" evidence="1">
    <location>
        <begin position="88"/>
        <end position="109"/>
    </location>
</feature>
<protein>
    <submittedName>
        <fullName evidence="2">Uncharacterized protein</fullName>
    </submittedName>
</protein>
<evidence type="ECO:0000256" key="1">
    <source>
        <dbReference type="SAM" id="Phobius"/>
    </source>
</evidence>
<reference evidence="2" key="1">
    <citation type="journal article" date="2013" name="J. Plant Res.">
        <title>Effect of fungi and light on seed germination of three Opuntia species from semiarid lands of central Mexico.</title>
        <authorList>
            <person name="Delgado-Sanchez P."/>
            <person name="Jimenez-Bremont J.F."/>
            <person name="Guerrero-Gonzalez Mde L."/>
            <person name="Flores J."/>
        </authorList>
    </citation>
    <scope>NUCLEOTIDE SEQUENCE</scope>
    <source>
        <tissue evidence="2">Cladode</tissue>
    </source>
</reference>
<sequence>MSTFLTQHRFLSPYAHLFLASAVDDISGHCVLSLSHPSKIYLSFYRKIAPSIAPATWPPNIIGFLASLLAVSRVTGVESGQVYRTTNLYVFVLSFKPFCLIMLNCWMGSNLGM</sequence>
<dbReference type="EMBL" id="GISG01172680">
    <property type="protein sequence ID" value="MBA4652028.1"/>
    <property type="molecule type" value="Transcribed_RNA"/>
</dbReference>
<name>A0A7C9E4D0_OPUST</name>
<accession>A0A7C9E4D0</accession>